<name>A0ABT5QWY1_9GAMM</name>
<comment type="caution">
    <text evidence="1">The sequence shown here is derived from an EMBL/GenBank/DDBJ whole genome shotgun (WGS) entry which is preliminary data.</text>
</comment>
<evidence type="ECO:0000313" key="1">
    <source>
        <dbReference type="EMBL" id="MDD1792532.1"/>
    </source>
</evidence>
<sequence length="123" mass="13402">MKEHGIRTGVRSVEKDIPLAALKAEKQWINCNHGNNGRIHLLPMLNGEPAPNATGLVAFSAQLRGMEDSIPHGVVDVSKIGSADGYERPRWGSISYFVGLIESDPTGAPLAGFDELRVIVERW</sequence>
<protein>
    <submittedName>
        <fullName evidence="1">Uncharacterized protein</fullName>
    </submittedName>
</protein>
<evidence type="ECO:0000313" key="2">
    <source>
        <dbReference type="Proteomes" id="UP001149400"/>
    </source>
</evidence>
<dbReference type="Proteomes" id="UP001149400">
    <property type="component" value="Unassembled WGS sequence"/>
</dbReference>
<organism evidence="1 2">
    <name type="scientific">Enterovibrio gelatinilyticus</name>
    <dbReference type="NCBI Taxonomy" id="2899819"/>
    <lineage>
        <taxon>Bacteria</taxon>
        <taxon>Pseudomonadati</taxon>
        <taxon>Pseudomonadota</taxon>
        <taxon>Gammaproteobacteria</taxon>
        <taxon>Vibrionales</taxon>
        <taxon>Vibrionaceae</taxon>
        <taxon>Enterovibrio</taxon>
    </lineage>
</organism>
<keyword evidence="2" id="KW-1185">Reference proteome</keyword>
<dbReference type="EMBL" id="JAJUBC010000004">
    <property type="protein sequence ID" value="MDD1792532.1"/>
    <property type="molecule type" value="Genomic_DNA"/>
</dbReference>
<accession>A0ABT5QWY1</accession>
<gene>
    <name evidence="1" type="ORF">LRP50_05240</name>
</gene>
<dbReference type="RefSeq" id="WP_274163431.1">
    <property type="nucleotide sequence ID" value="NZ_JAJUBC010000004.1"/>
</dbReference>
<reference evidence="1" key="1">
    <citation type="submission" date="2021-12" db="EMBL/GenBank/DDBJ databases">
        <title>Enterovibrio ZSDZ35 sp. nov. and Enterovibrio ZSDZ42 sp. nov., isolated from coastal seawater in Qingdao.</title>
        <authorList>
            <person name="Zhang P."/>
        </authorList>
    </citation>
    <scope>NUCLEOTIDE SEQUENCE</scope>
    <source>
        <strain evidence="1">ZSDZ42</strain>
    </source>
</reference>
<proteinExistence type="predicted"/>